<sequence>MNIIISLFIAVGLSYLFSNQIKKYNKYIYIWVATLSMMAIIHAILILNSYSIHYVSVLKWLMKAIDSGAMGGAFFILVMYMGVFDMRMIYARKLRTIRAELSIIACIITIPHNIHYLFAFILNMKNIVSGRDISLWLNLMMFASGIFAIGIMIPLFITSFTLIRKKMNGKAWKNLQEFAYIFYAMIFVQIIMVYLSKPSSLARNLNLIFYILLFSTYTVLKLKIILEKRRNRALVQSR</sequence>
<evidence type="ECO:0000256" key="1">
    <source>
        <dbReference type="ARBA" id="ARBA00004141"/>
    </source>
</evidence>
<feature type="transmembrane region" description="Helical" evidence="5">
    <location>
        <begin position="60"/>
        <end position="81"/>
    </location>
</feature>
<protein>
    <submittedName>
        <fullName evidence="7">Ferric reductase-like transmembrane domain-containing protein</fullName>
    </submittedName>
</protein>
<feature type="transmembrane region" description="Helical" evidence="5">
    <location>
        <begin position="101"/>
        <end position="123"/>
    </location>
</feature>
<feature type="transmembrane region" description="Helical" evidence="5">
    <location>
        <begin position="28"/>
        <end position="48"/>
    </location>
</feature>
<dbReference type="Pfam" id="PF01794">
    <property type="entry name" value="Ferric_reduct"/>
    <property type="match status" value="1"/>
</dbReference>
<keyword evidence="2 5" id="KW-0812">Transmembrane</keyword>
<dbReference type="InterPro" id="IPR013130">
    <property type="entry name" value="Fe3_Rdtase_TM_dom"/>
</dbReference>
<dbReference type="EMBL" id="CP114052">
    <property type="protein sequence ID" value="WAW15011.1"/>
    <property type="molecule type" value="Genomic_DNA"/>
</dbReference>
<feature type="domain" description="Ferric oxidoreductase" evidence="6">
    <location>
        <begin position="68"/>
        <end position="186"/>
    </location>
</feature>
<evidence type="ECO:0000256" key="5">
    <source>
        <dbReference type="SAM" id="Phobius"/>
    </source>
</evidence>
<feature type="transmembrane region" description="Helical" evidence="5">
    <location>
        <begin position="178"/>
        <end position="195"/>
    </location>
</feature>
<gene>
    <name evidence="7" type="ORF">O0R46_00710</name>
</gene>
<reference evidence="7" key="1">
    <citation type="submission" date="2022-12" db="EMBL/GenBank/DDBJ databases">
        <title>Peptostreptococcus.</title>
        <authorList>
            <person name="Lee S.H."/>
        </authorList>
    </citation>
    <scope>NUCLEOTIDE SEQUENCE</scope>
    <source>
        <strain evidence="7">CBA3647</strain>
    </source>
</reference>
<dbReference type="Proteomes" id="UP001164187">
    <property type="component" value="Chromosome"/>
</dbReference>
<proteinExistence type="predicted"/>
<evidence type="ECO:0000313" key="8">
    <source>
        <dbReference type="Proteomes" id="UP001164187"/>
    </source>
</evidence>
<feature type="transmembrane region" description="Helical" evidence="5">
    <location>
        <begin position="135"/>
        <end position="158"/>
    </location>
</feature>
<keyword evidence="3 5" id="KW-1133">Transmembrane helix</keyword>
<feature type="transmembrane region" description="Helical" evidence="5">
    <location>
        <begin position="207"/>
        <end position="226"/>
    </location>
</feature>
<evidence type="ECO:0000313" key="7">
    <source>
        <dbReference type="EMBL" id="WAW15011.1"/>
    </source>
</evidence>
<evidence type="ECO:0000256" key="4">
    <source>
        <dbReference type="ARBA" id="ARBA00023136"/>
    </source>
</evidence>
<dbReference type="RefSeq" id="WP_269311704.1">
    <property type="nucleotide sequence ID" value="NZ_CP114052.1"/>
</dbReference>
<evidence type="ECO:0000256" key="3">
    <source>
        <dbReference type="ARBA" id="ARBA00022989"/>
    </source>
</evidence>
<keyword evidence="4 5" id="KW-0472">Membrane</keyword>
<comment type="subcellular location">
    <subcellularLocation>
        <location evidence="1">Membrane</location>
        <topology evidence="1">Multi-pass membrane protein</topology>
    </subcellularLocation>
</comment>
<evidence type="ECO:0000256" key="2">
    <source>
        <dbReference type="ARBA" id="ARBA00022692"/>
    </source>
</evidence>
<evidence type="ECO:0000259" key="6">
    <source>
        <dbReference type="Pfam" id="PF01794"/>
    </source>
</evidence>
<accession>A0ABY7JNR3</accession>
<keyword evidence="8" id="KW-1185">Reference proteome</keyword>
<organism evidence="7 8">
    <name type="scientific">Peptostreptococcus equinus</name>
    <dbReference type="NCBI Taxonomy" id="3003601"/>
    <lineage>
        <taxon>Bacteria</taxon>
        <taxon>Bacillati</taxon>
        <taxon>Bacillota</taxon>
        <taxon>Clostridia</taxon>
        <taxon>Peptostreptococcales</taxon>
        <taxon>Peptostreptococcaceae</taxon>
        <taxon>Peptostreptococcus</taxon>
    </lineage>
</organism>
<name>A0ABY7JNR3_9FIRM</name>